<organism evidence="11">
    <name type="scientific">Sesamum radiatum</name>
    <name type="common">Black benniseed</name>
    <dbReference type="NCBI Taxonomy" id="300843"/>
    <lineage>
        <taxon>Eukaryota</taxon>
        <taxon>Viridiplantae</taxon>
        <taxon>Streptophyta</taxon>
        <taxon>Embryophyta</taxon>
        <taxon>Tracheophyta</taxon>
        <taxon>Spermatophyta</taxon>
        <taxon>Magnoliopsida</taxon>
        <taxon>eudicotyledons</taxon>
        <taxon>Gunneridae</taxon>
        <taxon>Pentapetalae</taxon>
        <taxon>asterids</taxon>
        <taxon>lamiids</taxon>
        <taxon>Lamiales</taxon>
        <taxon>Pedaliaceae</taxon>
        <taxon>Sesamum</taxon>
    </lineage>
</organism>
<dbReference type="GO" id="GO:0008168">
    <property type="term" value="F:methyltransferase activity"/>
    <property type="evidence" value="ECO:0007669"/>
    <property type="project" value="UniProtKB-KW"/>
</dbReference>
<evidence type="ECO:0000256" key="5">
    <source>
        <dbReference type="ARBA" id="ARBA00022692"/>
    </source>
</evidence>
<keyword evidence="8" id="KW-0472">Membrane</keyword>
<dbReference type="FunFam" id="3.40.50.150:FF:000043">
    <property type="entry name" value="probable methyltransferase PMT3"/>
    <property type="match status" value="1"/>
</dbReference>
<feature type="compositionally biased region" description="Low complexity" evidence="10">
    <location>
        <begin position="53"/>
        <end position="74"/>
    </location>
</feature>
<reference evidence="11" key="2">
    <citation type="journal article" date="2024" name="Plant">
        <title>Genomic evolution and insights into agronomic trait innovations of Sesamum species.</title>
        <authorList>
            <person name="Miao H."/>
            <person name="Wang L."/>
            <person name="Qu L."/>
            <person name="Liu H."/>
            <person name="Sun Y."/>
            <person name="Le M."/>
            <person name="Wang Q."/>
            <person name="Wei S."/>
            <person name="Zheng Y."/>
            <person name="Lin W."/>
            <person name="Duan Y."/>
            <person name="Cao H."/>
            <person name="Xiong S."/>
            <person name="Wang X."/>
            <person name="Wei L."/>
            <person name="Li C."/>
            <person name="Ma Q."/>
            <person name="Ju M."/>
            <person name="Zhao R."/>
            <person name="Li G."/>
            <person name="Mu C."/>
            <person name="Tian Q."/>
            <person name="Mei H."/>
            <person name="Zhang T."/>
            <person name="Gao T."/>
            <person name="Zhang H."/>
        </authorList>
    </citation>
    <scope>NUCLEOTIDE SEQUENCE</scope>
    <source>
        <strain evidence="11">G02</strain>
    </source>
</reference>
<dbReference type="GO" id="GO:0005802">
    <property type="term" value="C:trans-Golgi network"/>
    <property type="evidence" value="ECO:0007669"/>
    <property type="project" value="TreeGrafter"/>
</dbReference>
<evidence type="ECO:0000256" key="3">
    <source>
        <dbReference type="ARBA" id="ARBA00022603"/>
    </source>
</evidence>
<protein>
    <submittedName>
        <fullName evidence="11">Methyltransferase PMT23</fullName>
    </submittedName>
</protein>
<evidence type="ECO:0000256" key="10">
    <source>
        <dbReference type="SAM" id="MobiDB-lite"/>
    </source>
</evidence>
<comment type="caution">
    <text evidence="11">The sequence shown here is derived from an EMBL/GenBank/DDBJ whole genome shotgun (WGS) entry which is preliminary data.</text>
</comment>
<gene>
    <name evidence="11" type="ORF">Sradi_4641200</name>
</gene>
<dbReference type="GO" id="GO:0005768">
    <property type="term" value="C:endosome"/>
    <property type="evidence" value="ECO:0007669"/>
    <property type="project" value="TreeGrafter"/>
</dbReference>
<dbReference type="CDD" id="cd02440">
    <property type="entry name" value="AdoMet_MTases"/>
    <property type="match status" value="1"/>
</dbReference>
<sequence length="790" mass="87078">MAISMPSILKERKYPFIFIFFFLLVFVAFLLVSDSQSPILIATSNFLRPQPFSSNPTSSSESSTRLSSDLKSPSASNATIDSSIPFSSDSRASSESGAPLPSDPINPPTSNATSDSSIPFSSDPKSSSDSSTPLSSDPDDLPTSNATSDSSIPFSSDPESSSESSAPLSFSDSKHPPASNATSDGSIPFSSDPFPPVSNSSYESSVSIPEDPKNPPLSEAAPETEIRSSPVSNASLGSGILSSNDSATTNINSNASTGTVDNANPAAAAATNYNQVADIEWEACKGPVAVDYIPCLDNWKAIKALRSRRHMEHRERHCPDPSPRCLVPLPEGYKIPVLWPKSRDMIWYNNVPHPKLVEYKKDQRWVMKKGEYFYFPGGGTQFRNGVNFYINSIEKTLPGSEWGKKTRVILDVGCGVASFGGALLGRNIITMSLAPKDEHEAQIQFALERGIPAVLSVIGTRRLPFPDNSFDLIHCARCRVHWNADGGKPMLELNRILRPGGYFIWSATPVYKKDDWHKNIWRTIVALTETICWTQVTRSFFRSSHIGVAIFQKPVLSSCYHTRKENKPPLCDMSSRPSNSWYEPLDSCLVPLQDDAPKWPSAWPERLADKPPRLPSEPDGEEMYKGDTRHWSALVSEVYLGGLGVNWSSVRNVMDMNAGYGGFAAALISLPVWVMNVVPVPVQEPDALPVIYDRGLIGIYHDWCESFNTYPRTYDLLHASSLFGNLTKRCDVIEIAAEMDRILRPGGYLVVQDSTEVLTEVSPILRSLHWSVNVYQDQFLVGKKDFWRPA</sequence>
<keyword evidence="6" id="KW-0735">Signal-anchor</keyword>
<evidence type="ECO:0000256" key="4">
    <source>
        <dbReference type="ARBA" id="ARBA00022679"/>
    </source>
</evidence>
<dbReference type="GO" id="GO:0032259">
    <property type="term" value="P:methylation"/>
    <property type="evidence" value="ECO:0007669"/>
    <property type="project" value="UniProtKB-KW"/>
</dbReference>
<dbReference type="EMBL" id="JACGWJ010000020">
    <property type="protein sequence ID" value="KAL0341244.1"/>
    <property type="molecule type" value="Genomic_DNA"/>
</dbReference>
<reference evidence="11" key="1">
    <citation type="submission" date="2020-06" db="EMBL/GenBank/DDBJ databases">
        <authorList>
            <person name="Li T."/>
            <person name="Hu X."/>
            <person name="Zhang T."/>
            <person name="Song X."/>
            <person name="Zhang H."/>
            <person name="Dai N."/>
            <person name="Sheng W."/>
            <person name="Hou X."/>
            <person name="Wei L."/>
        </authorList>
    </citation>
    <scope>NUCLEOTIDE SEQUENCE</scope>
    <source>
        <strain evidence="11">G02</strain>
        <tissue evidence="11">Leaf</tissue>
    </source>
</reference>
<proteinExistence type="inferred from homology"/>
<dbReference type="AlphaFoldDB" id="A0AAW2NEC7"/>
<evidence type="ECO:0000256" key="8">
    <source>
        <dbReference type="ARBA" id="ARBA00023136"/>
    </source>
</evidence>
<keyword evidence="9" id="KW-0325">Glycoprotein</keyword>
<comment type="subcellular location">
    <subcellularLocation>
        <location evidence="1">Golgi apparatus membrane</location>
        <topology evidence="1">Single-pass type II membrane protein</topology>
    </subcellularLocation>
</comment>
<feature type="compositionally biased region" description="Low complexity" evidence="10">
    <location>
        <begin position="87"/>
        <end position="96"/>
    </location>
</feature>
<name>A0AAW2NEC7_SESRA</name>
<keyword evidence="5" id="KW-0812">Transmembrane</keyword>
<feature type="compositionally biased region" description="Polar residues" evidence="10">
    <location>
        <begin position="75"/>
        <end position="86"/>
    </location>
</feature>
<keyword evidence="7" id="KW-1133">Transmembrane helix</keyword>
<keyword evidence="3 11" id="KW-0489">Methyltransferase</keyword>
<accession>A0AAW2NEC7</accession>
<feature type="region of interest" description="Disordered" evidence="10">
    <location>
        <begin position="601"/>
        <end position="624"/>
    </location>
</feature>
<dbReference type="SUPFAM" id="SSF53335">
    <property type="entry name" value="S-adenosyl-L-methionine-dependent methyltransferases"/>
    <property type="match status" value="2"/>
</dbReference>
<evidence type="ECO:0000256" key="6">
    <source>
        <dbReference type="ARBA" id="ARBA00022968"/>
    </source>
</evidence>
<dbReference type="GO" id="GO:0000139">
    <property type="term" value="C:Golgi membrane"/>
    <property type="evidence" value="ECO:0007669"/>
    <property type="project" value="UniProtKB-SubCell"/>
</dbReference>
<feature type="compositionally biased region" description="Polar residues" evidence="10">
    <location>
        <begin position="179"/>
        <end position="189"/>
    </location>
</feature>
<evidence type="ECO:0000256" key="9">
    <source>
        <dbReference type="ARBA" id="ARBA00023180"/>
    </source>
</evidence>
<dbReference type="InterPro" id="IPR029063">
    <property type="entry name" value="SAM-dependent_MTases_sf"/>
</dbReference>
<feature type="region of interest" description="Disordered" evidence="10">
    <location>
        <begin position="51"/>
        <end position="240"/>
    </location>
</feature>
<dbReference type="Gene3D" id="3.40.50.150">
    <property type="entry name" value="Vaccinia Virus protein VP39"/>
    <property type="match status" value="1"/>
</dbReference>
<evidence type="ECO:0000256" key="7">
    <source>
        <dbReference type="ARBA" id="ARBA00022989"/>
    </source>
</evidence>
<feature type="compositionally biased region" description="Polar residues" evidence="10">
    <location>
        <begin position="227"/>
        <end position="240"/>
    </location>
</feature>
<evidence type="ECO:0000313" key="11">
    <source>
        <dbReference type="EMBL" id="KAL0341244.1"/>
    </source>
</evidence>
<dbReference type="InterPro" id="IPR004159">
    <property type="entry name" value="Put_SAM_MeTrfase"/>
</dbReference>
<evidence type="ECO:0000256" key="1">
    <source>
        <dbReference type="ARBA" id="ARBA00004323"/>
    </source>
</evidence>
<keyword evidence="4" id="KW-0808">Transferase</keyword>
<feature type="compositionally biased region" description="Low complexity" evidence="10">
    <location>
        <begin position="114"/>
        <end position="171"/>
    </location>
</feature>
<comment type="similarity">
    <text evidence="2">Belongs to the methyltransferase superfamily.</text>
</comment>
<feature type="compositionally biased region" description="Low complexity" evidence="10">
    <location>
        <begin position="198"/>
        <end position="207"/>
    </location>
</feature>
<evidence type="ECO:0000256" key="2">
    <source>
        <dbReference type="ARBA" id="ARBA00008361"/>
    </source>
</evidence>
<dbReference type="Pfam" id="PF03141">
    <property type="entry name" value="Methyltransf_29"/>
    <property type="match status" value="1"/>
</dbReference>
<dbReference type="PANTHER" id="PTHR10108">
    <property type="entry name" value="SAM-DEPENDENT METHYLTRANSFERASE"/>
    <property type="match status" value="1"/>
</dbReference>
<dbReference type="PANTHER" id="PTHR10108:SF887">
    <property type="entry name" value="METHYLTRANSFERASE PMT22-RELATED"/>
    <property type="match status" value="1"/>
</dbReference>